<dbReference type="Proteomes" id="UP000775179">
    <property type="component" value="Unassembled WGS sequence"/>
</dbReference>
<dbReference type="GeneID" id="66302947"/>
<name>A0ABD4RHZ9_9CLOT</name>
<evidence type="ECO:0000313" key="1">
    <source>
        <dbReference type="EMBL" id="MBX7290828.1"/>
    </source>
</evidence>
<gene>
    <name evidence="1" type="ORF">K4H94_07205</name>
</gene>
<evidence type="ECO:0000313" key="2">
    <source>
        <dbReference type="Proteomes" id="UP000775179"/>
    </source>
</evidence>
<dbReference type="EMBL" id="JAIFTX010000013">
    <property type="protein sequence ID" value="MBX7290828.1"/>
    <property type="molecule type" value="Genomic_DNA"/>
</dbReference>
<organism evidence="1 2">
    <name type="scientific">Clostridium chauvoei</name>
    <dbReference type="NCBI Taxonomy" id="46867"/>
    <lineage>
        <taxon>Bacteria</taxon>
        <taxon>Bacillati</taxon>
        <taxon>Bacillota</taxon>
        <taxon>Clostridia</taxon>
        <taxon>Eubacteriales</taxon>
        <taxon>Clostridiaceae</taxon>
        <taxon>Clostridium</taxon>
    </lineage>
</organism>
<dbReference type="RefSeq" id="WP_021876061.1">
    <property type="nucleotide sequence ID" value="NZ_CP018624.1"/>
</dbReference>
<reference evidence="1 2" key="1">
    <citation type="submission" date="2021-08" db="EMBL/GenBank/DDBJ databases">
        <title>Genome sequence analysis of Clostridium chauvoei strains of European origin and evaluation of typing options for outbreak investigations.</title>
        <authorList>
            <person name="Abdel-Glil M."/>
            <person name="Thomas P."/>
            <person name="Seyboldt C."/>
        </authorList>
    </citation>
    <scope>NUCLEOTIDE SEQUENCE [LARGE SCALE GENOMIC DNA]</scope>
    <source>
        <strain evidence="1 2">S0260-09</strain>
    </source>
</reference>
<sequence length="286" mass="33182">MQYSFLGFSVSKMVEFKLDMKDMAILRFFIDFRETGKMKAEVLDDNTYYWVNYNTMVEEMPFLELGKRTIMNRMLKLRDLGILTHYTKKEGGTFSYFALGPKYIELISNSNSECVHQNEQGVPQNEQGVPQNVEGVSIKTDTGCPSKCTTKIHLLNNQSNNIYSQDDESSDNRVPYNEIIKLFNDICKSLPKVRARSKVRDKKIKSMFRELGIENIQELFNRVEGSSFLSGKTGKWENCNFDWIVKQSNYIKVLEGTYDDKDKCNTPKEESNESTNNFNIILQEDM</sequence>
<protein>
    <submittedName>
        <fullName evidence="1">Uncharacterized protein</fullName>
    </submittedName>
</protein>
<accession>A0ABD4RHZ9</accession>
<comment type="caution">
    <text evidence="1">The sequence shown here is derived from an EMBL/GenBank/DDBJ whole genome shotgun (WGS) entry which is preliminary data.</text>
</comment>
<proteinExistence type="predicted"/>
<dbReference type="KEGG" id="cchv:BTM20_09315"/>
<dbReference type="AlphaFoldDB" id="A0ABD4RHZ9"/>